<dbReference type="GO" id="GO:0030975">
    <property type="term" value="F:thiamine binding"/>
    <property type="evidence" value="ECO:0007669"/>
    <property type="project" value="TreeGrafter"/>
</dbReference>
<dbReference type="RefSeq" id="WP_187669470.1">
    <property type="nucleotide sequence ID" value="NZ_CAJFCI010000015.1"/>
</dbReference>
<dbReference type="PIRSF" id="PIRSF002825">
    <property type="entry name" value="CfbpA"/>
    <property type="match status" value="1"/>
</dbReference>
<dbReference type="GO" id="GO:0046872">
    <property type="term" value="F:metal ion binding"/>
    <property type="evidence" value="ECO:0007669"/>
    <property type="project" value="UniProtKB-KW"/>
</dbReference>
<accession>A0A7U7EKE8</accession>
<evidence type="ECO:0008006" key="6">
    <source>
        <dbReference type="Google" id="ProtNLM"/>
    </source>
</evidence>
<dbReference type="Pfam" id="PF13343">
    <property type="entry name" value="SBP_bac_6"/>
    <property type="match status" value="1"/>
</dbReference>
<dbReference type="Gene3D" id="3.40.190.10">
    <property type="entry name" value="Periplasmic binding protein-like II"/>
    <property type="match status" value="2"/>
</dbReference>
<sequence length="345" mass="37779">MFKRTAPFKQAALAAALLAGSGLHASAATELTVYTALEVEQLRAYKEAFEKQNPDVSIKWVRDSTGIITAKLLAEKDRPQADAVWGLAASSLAILDQRGMLEAYAPANLGNIGANYRDAANPPAWVGMDVWAATICFNTVEAEKQGLPKPTRWEDLTDPVYQGKIVMPNPASSGTGYLDVSAWLQTFGEPQGWAYMDKLHQNIGQYTHSGSKPCKQAAAGEFPIGISFEYPAIQLKRKGAPLDIVLPKEGLGWEIEATGIVKGTAKLDAAKKLADFSASREAMDLYKANFAVLAQPGIADRFQELPADYEQRLIKNDFAWASENRDRILAEWRKRYDGKSEPVAQ</sequence>
<dbReference type="EMBL" id="CAJFCI010000015">
    <property type="protein sequence ID" value="CAD5106072.1"/>
    <property type="molecule type" value="Genomic_DNA"/>
</dbReference>
<keyword evidence="5" id="KW-1185">Reference proteome</keyword>
<feature type="binding site" evidence="2">
    <location>
        <position position="230"/>
    </location>
    <ligand>
        <name>Fe cation</name>
        <dbReference type="ChEBI" id="CHEBI:24875"/>
    </ligand>
</feature>
<evidence type="ECO:0000313" key="5">
    <source>
        <dbReference type="Proteomes" id="UP000583387"/>
    </source>
</evidence>
<dbReference type="GO" id="GO:0030288">
    <property type="term" value="C:outer membrane-bounded periplasmic space"/>
    <property type="evidence" value="ECO:0007669"/>
    <property type="project" value="TreeGrafter"/>
</dbReference>
<feature type="chain" id="PRO_5030874439" description="Iron(III) transport system substrate-binding protein" evidence="3">
    <location>
        <begin position="28"/>
        <end position="345"/>
    </location>
</feature>
<dbReference type="AlphaFoldDB" id="A0A7U7EKE8"/>
<gene>
    <name evidence="4" type="ORF">PSEWESI4_00331</name>
</gene>
<dbReference type="InterPro" id="IPR017663">
    <property type="entry name" value="ABC_2-AEP-bd"/>
</dbReference>
<dbReference type="Proteomes" id="UP000583387">
    <property type="component" value="Unassembled WGS sequence"/>
</dbReference>
<keyword evidence="1 3" id="KW-0732">Signal</keyword>
<dbReference type="PANTHER" id="PTHR30006">
    <property type="entry name" value="THIAMINE-BINDING PERIPLASMIC PROTEIN-RELATED"/>
    <property type="match status" value="1"/>
</dbReference>
<evidence type="ECO:0000256" key="1">
    <source>
        <dbReference type="ARBA" id="ARBA00022729"/>
    </source>
</evidence>
<protein>
    <recommendedName>
        <fullName evidence="6">Iron(III) transport system substrate-binding protein</fullName>
    </recommendedName>
</protein>
<keyword evidence="2" id="KW-0479">Metal-binding</keyword>
<evidence type="ECO:0000256" key="3">
    <source>
        <dbReference type="SAM" id="SignalP"/>
    </source>
</evidence>
<proteinExistence type="predicted"/>
<dbReference type="SUPFAM" id="SSF53850">
    <property type="entry name" value="Periplasmic binding protein-like II"/>
    <property type="match status" value="1"/>
</dbReference>
<name>A0A7U7EKE8_9GAMM</name>
<dbReference type="InterPro" id="IPR026045">
    <property type="entry name" value="Ferric-bd"/>
</dbReference>
<dbReference type="GO" id="GO:0030976">
    <property type="term" value="F:thiamine pyrophosphate binding"/>
    <property type="evidence" value="ECO:0007669"/>
    <property type="project" value="TreeGrafter"/>
</dbReference>
<dbReference type="PANTHER" id="PTHR30006:SF2">
    <property type="entry name" value="ABC TRANSPORTER SUBSTRATE-BINDING PROTEIN"/>
    <property type="match status" value="1"/>
</dbReference>
<reference evidence="4 5" key="1">
    <citation type="submission" date="2020-08" db="EMBL/GenBank/DDBJ databases">
        <authorList>
            <person name="Criscuolo A."/>
        </authorList>
    </citation>
    <scope>NUCLEOTIDE SEQUENCE [LARGE SCALE GENOMIC DNA]</scope>
    <source>
        <strain evidence="4">CIP111764</strain>
    </source>
</reference>
<feature type="signal peptide" evidence="3">
    <location>
        <begin position="1"/>
        <end position="27"/>
    </location>
</feature>
<keyword evidence="2" id="KW-0408">Iron</keyword>
<organism evidence="4 5">
    <name type="scientific">Zestomonas carbonaria</name>
    <dbReference type="NCBI Taxonomy" id="2762745"/>
    <lineage>
        <taxon>Bacteria</taxon>
        <taxon>Pseudomonadati</taxon>
        <taxon>Pseudomonadota</taxon>
        <taxon>Gammaproteobacteria</taxon>
        <taxon>Pseudomonadales</taxon>
        <taxon>Pseudomonadaceae</taxon>
        <taxon>Zestomonas</taxon>
    </lineage>
</organism>
<evidence type="ECO:0000313" key="4">
    <source>
        <dbReference type="EMBL" id="CAD5106072.1"/>
    </source>
</evidence>
<evidence type="ECO:0000256" key="2">
    <source>
        <dbReference type="PIRSR" id="PIRSR002825-1"/>
    </source>
</evidence>
<dbReference type="GO" id="GO:0015888">
    <property type="term" value="P:thiamine transport"/>
    <property type="evidence" value="ECO:0007669"/>
    <property type="project" value="TreeGrafter"/>
</dbReference>
<dbReference type="CDD" id="cd13544">
    <property type="entry name" value="PBP2_Fbp_like_1"/>
    <property type="match status" value="1"/>
</dbReference>
<comment type="caution">
    <text evidence="4">The sequence shown here is derived from an EMBL/GenBank/DDBJ whole genome shotgun (WGS) entry which is preliminary data.</text>
</comment>
<dbReference type="NCBIfam" id="TIGR03261">
    <property type="entry name" value="phnS2"/>
    <property type="match status" value="1"/>
</dbReference>